<organism evidence="1">
    <name type="scientific">Rhizophora mucronata</name>
    <name type="common">Asiatic mangrove</name>
    <dbReference type="NCBI Taxonomy" id="61149"/>
    <lineage>
        <taxon>Eukaryota</taxon>
        <taxon>Viridiplantae</taxon>
        <taxon>Streptophyta</taxon>
        <taxon>Embryophyta</taxon>
        <taxon>Tracheophyta</taxon>
        <taxon>Spermatophyta</taxon>
        <taxon>Magnoliopsida</taxon>
        <taxon>eudicotyledons</taxon>
        <taxon>Gunneridae</taxon>
        <taxon>Pentapetalae</taxon>
        <taxon>rosids</taxon>
        <taxon>fabids</taxon>
        <taxon>Malpighiales</taxon>
        <taxon>Rhizophoraceae</taxon>
        <taxon>Rhizophora</taxon>
    </lineage>
</organism>
<reference evidence="1" key="1">
    <citation type="submission" date="2018-02" db="EMBL/GenBank/DDBJ databases">
        <title>Rhizophora mucronata_Transcriptome.</title>
        <authorList>
            <person name="Meera S.P."/>
            <person name="Sreeshan A."/>
            <person name="Augustine A."/>
        </authorList>
    </citation>
    <scope>NUCLEOTIDE SEQUENCE</scope>
    <source>
        <tissue evidence="1">Leaf</tissue>
    </source>
</reference>
<sequence>MNGSNKEGLICTFPSIEIYIGVALSSSFEQLPSEIHFISHKDHTSIVFFHLTRIL</sequence>
<proteinExistence type="predicted"/>
<dbReference type="AlphaFoldDB" id="A0A2P2QJS9"/>
<evidence type="ECO:0000313" key="1">
    <source>
        <dbReference type="EMBL" id="MBX67137.1"/>
    </source>
</evidence>
<accession>A0A2P2QJS9</accession>
<name>A0A2P2QJS9_RHIMU</name>
<protein>
    <submittedName>
        <fullName evidence="1">Uncharacterized protein</fullName>
    </submittedName>
</protein>
<dbReference type="EMBL" id="GGEC01086653">
    <property type="protein sequence ID" value="MBX67137.1"/>
    <property type="molecule type" value="Transcribed_RNA"/>
</dbReference>